<accession>A0AAV8QW19</accession>
<feature type="region of interest" description="Disordered" evidence="1">
    <location>
        <begin position="87"/>
        <end position="110"/>
    </location>
</feature>
<organism evidence="2 3">
    <name type="scientific">Ensete ventricosum</name>
    <name type="common">Abyssinian banana</name>
    <name type="synonym">Musa ensete</name>
    <dbReference type="NCBI Taxonomy" id="4639"/>
    <lineage>
        <taxon>Eukaryota</taxon>
        <taxon>Viridiplantae</taxon>
        <taxon>Streptophyta</taxon>
        <taxon>Embryophyta</taxon>
        <taxon>Tracheophyta</taxon>
        <taxon>Spermatophyta</taxon>
        <taxon>Magnoliopsida</taxon>
        <taxon>Liliopsida</taxon>
        <taxon>Zingiberales</taxon>
        <taxon>Musaceae</taxon>
        <taxon>Ensete</taxon>
    </lineage>
</organism>
<dbReference type="Proteomes" id="UP001222027">
    <property type="component" value="Unassembled WGS sequence"/>
</dbReference>
<comment type="caution">
    <text evidence="2">The sequence shown here is derived from an EMBL/GenBank/DDBJ whole genome shotgun (WGS) entry which is preliminary data.</text>
</comment>
<name>A0AAV8QW19_ENSVE</name>
<gene>
    <name evidence="2" type="ORF">OPV22_016659</name>
</gene>
<dbReference type="EMBL" id="JAQQAF010000005">
    <property type="protein sequence ID" value="KAJ8484174.1"/>
    <property type="molecule type" value="Genomic_DNA"/>
</dbReference>
<evidence type="ECO:0000256" key="1">
    <source>
        <dbReference type="SAM" id="MobiDB-lite"/>
    </source>
</evidence>
<keyword evidence="3" id="KW-1185">Reference proteome</keyword>
<dbReference type="AlphaFoldDB" id="A0AAV8QW19"/>
<sequence>MSWMACRAYPPPATKQTHFNDRDGAQLSRNAHVALGGTSDPEVLDVPWRHNEPHVTTRASEMPLQSWRTFIWPPTHRVKVELVRERDKGRGRWRRPNRKTQSGEHKRVAAPIRPSPSRRALLVRFSFKEDQNHHTAVSHVNCVKCIFEKWLLSK</sequence>
<reference evidence="2 3" key="1">
    <citation type="submission" date="2022-12" db="EMBL/GenBank/DDBJ databases">
        <title>Chromosome-scale assembly of the Ensete ventricosum genome.</title>
        <authorList>
            <person name="Dussert Y."/>
            <person name="Stocks J."/>
            <person name="Wendawek A."/>
            <person name="Woldeyes F."/>
            <person name="Nichols R.A."/>
            <person name="Borrell J.S."/>
        </authorList>
    </citation>
    <scope>NUCLEOTIDE SEQUENCE [LARGE SCALE GENOMIC DNA]</scope>
    <source>
        <strain evidence="3">cv. Maze</strain>
        <tissue evidence="2">Seeds</tissue>
    </source>
</reference>
<evidence type="ECO:0000313" key="3">
    <source>
        <dbReference type="Proteomes" id="UP001222027"/>
    </source>
</evidence>
<evidence type="ECO:0000313" key="2">
    <source>
        <dbReference type="EMBL" id="KAJ8484174.1"/>
    </source>
</evidence>
<protein>
    <submittedName>
        <fullName evidence="2">Uncharacterized protein</fullName>
    </submittedName>
</protein>
<proteinExistence type="predicted"/>